<comment type="pathway">
    <text evidence="2 11">Amino-acid biosynthesis; L-arginine biosynthesis; carbamoyl phosphate from bicarbonate: step 1/1.</text>
</comment>
<dbReference type="GO" id="GO:0004088">
    <property type="term" value="F:carbamoyl-phosphate synthase (glutamine-hydrolyzing) activity"/>
    <property type="evidence" value="ECO:0007669"/>
    <property type="project" value="UniProtKB-UniRule"/>
</dbReference>
<evidence type="ECO:0000256" key="2">
    <source>
        <dbReference type="ARBA" id="ARBA00005077"/>
    </source>
</evidence>
<proteinExistence type="inferred from homology"/>
<name>A0A9W5YDM6_9FIRM</name>
<dbReference type="SUPFAM" id="SSF52317">
    <property type="entry name" value="Class I glutamine amidotransferase-like"/>
    <property type="match status" value="1"/>
</dbReference>
<keyword evidence="8 11" id="KW-0665">Pyrimidine biosynthesis</keyword>
<keyword evidence="11" id="KW-0055">Arginine biosynthesis</keyword>
<keyword evidence="14" id="KW-1185">Reference proteome</keyword>
<comment type="subunit">
    <text evidence="11">Composed of two chains; the small (or glutamine) chain promotes the hydrolysis of glutamine to ammonia, which is used by the large (or ammonia) chain to synthesize carbamoyl phosphate. Tetramer of heterodimers (alpha,beta)4.</text>
</comment>
<evidence type="ECO:0000256" key="3">
    <source>
        <dbReference type="ARBA" id="ARBA00007800"/>
    </source>
</evidence>
<gene>
    <name evidence="13" type="primary">carA_2</name>
    <name evidence="11" type="synonym">carA</name>
    <name evidence="13" type="ORF">SH1V18_36040</name>
</gene>
<dbReference type="SUPFAM" id="SSF52021">
    <property type="entry name" value="Carbamoyl phosphate synthetase, small subunit N-terminal domain"/>
    <property type="match status" value="1"/>
</dbReference>
<reference evidence="13" key="1">
    <citation type="submission" date="2022-06" db="EMBL/GenBank/DDBJ databases">
        <title>Vallitalea longa sp. nov., an anaerobic bacterium isolated from marine sediment.</title>
        <authorList>
            <person name="Hirano S."/>
            <person name="Terahara T."/>
            <person name="Mori K."/>
            <person name="Hamada M."/>
            <person name="Matsumoto R."/>
            <person name="Kobayashi T."/>
        </authorList>
    </citation>
    <scope>NUCLEOTIDE SEQUENCE</scope>
    <source>
        <strain evidence="13">SH18-1</strain>
    </source>
</reference>
<keyword evidence="7 11" id="KW-0315">Glutamine amidotransferase</keyword>
<feature type="binding site" evidence="11">
    <location>
        <position position="219"/>
    </location>
    <ligand>
        <name>L-glutamine</name>
        <dbReference type="ChEBI" id="CHEBI:58359"/>
    </ligand>
</feature>
<dbReference type="EMBL" id="BRLB01000014">
    <property type="protein sequence ID" value="GKX31124.1"/>
    <property type="molecule type" value="Genomic_DNA"/>
</dbReference>
<evidence type="ECO:0000256" key="7">
    <source>
        <dbReference type="ARBA" id="ARBA00022962"/>
    </source>
</evidence>
<evidence type="ECO:0000256" key="9">
    <source>
        <dbReference type="ARBA" id="ARBA00048816"/>
    </source>
</evidence>
<dbReference type="InterPro" id="IPR006274">
    <property type="entry name" value="CarbamoylP_synth_ssu"/>
</dbReference>
<dbReference type="PROSITE" id="PS51273">
    <property type="entry name" value="GATASE_TYPE_1"/>
    <property type="match status" value="1"/>
</dbReference>
<feature type="binding site" evidence="11">
    <location>
        <position position="245"/>
    </location>
    <ligand>
        <name>L-glutamine</name>
        <dbReference type="ChEBI" id="CHEBI:58359"/>
    </ligand>
</feature>
<dbReference type="RefSeq" id="WP_281817860.1">
    <property type="nucleotide sequence ID" value="NZ_BRLB01000014.1"/>
</dbReference>
<keyword evidence="5 11" id="KW-0547">Nucleotide-binding</keyword>
<keyword evidence="4 11" id="KW-0436">Ligase</keyword>
<dbReference type="Pfam" id="PF00988">
    <property type="entry name" value="CPSase_sm_chain"/>
    <property type="match status" value="1"/>
</dbReference>
<sequence length="351" mass="39224">MYAKLILEDGTVLEGKGFGADTTVCGELVFNTGMTGYTEILTDPSYAGQVVTMTYPLIGNYGINDEDMESSCIRVSGFVVKEYSVNPNHWQCEKDIDTYLKENNIPGIYDIDTRMLTKKIREKGTMKCIITTENVDRVLEKLNDYRFPSNIVEQVSRKDIKHIEGSGKKIGVVDLGVKSGIIDQLASLDCDIYIFPYDISSKKIIEYDLDGVLFSNGPGDPKEANIPIETVKEIIGKLPVFGICLGHQIIALALGADTYKLKFGHRGSNHPVMNINTGKVFISSQNHGYAVKESSFTKNMEKTFINVNDNTIEGFSSSYYNIETVQFHPEEGPGPEDCHYIFRDWIKAINM</sequence>
<dbReference type="SMART" id="SM01097">
    <property type="entry name" value="CPSase_sm_chain"/>
    <property type="match status" value="1"/>
</dbReference>
<dbReference type="AlphaFoldDB" id="A0A9W5YDM6"/>
<keyword evidence="6 11" id="KW-0067">ATP-binding</keyword>
<comment type="catalytic activity">
    <reaction evidence="10 11">
        <text>L-glutamine + H2O = L-glutamate + NH4(+)</text>
        <dbReference type="Rhea" id="RHEA:15889"/>
        <dbReference type="ChEBI" id="CHEBI:15377"/>
        <dbReference type="ChEBI" id="CHEBI:28938"/>
        <dbReference type="ChEBI" id="CHEBI:29985"/>
        <dbReference type="ChEBI" id="CHEBI:58359"/>
    </reaction>
</comment>
<feature type="binding site" evidence="11">
    <location>
        <position position="248"/>
    </location>
    <ligand>
        <name>L-glutamine</name>
        <dbReference type="ChEBI" id="CHEBI:58359"/>
    </ligand>
</feature>
<organism evidence="13 14">
    <name type="scientific">Vallitalea longa</name>
    <dbReference type="NCBI Taxonomy" id="2936439"/>
    <lineage>
        <taxon>Bacteria</taxon>
        <taxon>Bacillati</taxon>
        <taxon>Bacillota</taxon>
        <taxon>Clostridia</taxon>
        <taxon>Lachnospirales</taxon>
        <taxon>Vallitaleaceae</taxon>
        <taxon>Vallitalea</taxon>
    </lineage>
</organism>
<feature type="active site" evidence="11">
    <location>
        <position position="328"/>
    </location>
</feature>
<dbReference type="InterPro" id="IPR036480">
    <property type="entry name" value="CarbP_synth_ssu_N_sf"/>
</dbReference>
<dbReference type="NCBIfam" id="NF009475">
    <property type="entry name" value="PRK12838.1"/>
    <property type="match status" value="1"/>
</dbReference>
<evidence type="ECO:0000259" key="12">
    <source>
        <dbReference type="SMART" id="SM01097"/>
    </source>
</evidence>
<dbReference type="InterPro" id="IPR035686">
    <property type="entry name" value="CPSase_GATase1"/>
</dbReference>
<feature type="active site" description="Nucleophile" evidence="11">
    <location>
        <position position="244"/>
    </location>
</feature>
<feature type="active site" evidence="11">
    <location>
        <position position="330"/>
    </location>
</feature>
<evidence type="ECO:0000256" key="10">
    <source>
        <dbReference type="ARBA" id="ARBA00049285"/>
    </source>
</evidence>
<dbReference type="GO" id="GO:0006526">
    <property type="term" value="P:L-arginine biosynthetic process"/>
    <property type="evidence" value="ECO:0007669"/>
    <property type="project" value="UniProtKB-UniRule"/>
</dbReference>
<dbReference type="InterPro" id="IPR050472">
    <property type="entry name" value="Anth_synth/Amidotransfase"/>
</dbReference>
<dbReference type="Proteomes" id="UP001144256">
    <property type="component" value="Unassembled WGS sequence"/>
</dbReference>
<dbReference type="GO" id="GO:0044205">
    <property type="term" value="P:'de novo' UMP biosynthetic process"/>
    <property type="evidence" value="ECO:0007669"/>
    <property type="project" value="UniProtKB-UniRule"/>
</dbReference>
<feature type="domain" description="Carbamoyl-phosphate synthase small subunit N-terminal" evidence="12">
    <location>
        <begin position="1"/>
        <end position="131"/>
    </location>
</feature>
<comment type="pathway">
    <text evidence="1 11">Pyrimidine metabolism; UMP biosynthesis via de novo pathway; (S)-dihydroorotate from bicarbonate: step 1/3.</text>
</comment>
<dbReference type="Gene3D" id="3.40.50.880">
    <property type="match status" value="1"/>
</dbReference>
<dbReference type="PRINTS" id="PR00097">
    <property type="entry name" value="ANTSNTHASEII"/>
</dbReference>
<feature type="region of interest" description="CPSase" evidence="11">
    <location>
        <begin position="1"/>
        <end position="168"/>
    </location>
</feature>
<dbReference type="CDD" id="cd01744">
    <property type="entry name" value="GATase1_CPSase"/>
    <property type="match status" value="1"/>
</dbReference>
<dbReference type="InterPro" id="IPR002474">
    <property type="entry name" value="CarbamoylP_synth_ssu_N"/>
</dbReference>
<dbReference type="HAMAP" id="MF_01209">
    <property type="entry name" value="CPSase_S_chain"/>
    <property type="match status" value="1"/>
</dbReference>
<dbReference type="EC" id="6.3.5.5" evidence="11"/>
<feature type="binding site" evidence="11">
    <location>
        <position position="286"/>
    </location>
    <ligand>
        <name>L-glutamine</name>
        <dbReference type="ChEBI" id="CHEBI:58359"/>
    </ligand>
</feature>
<dbReference type="InterPro" id="IPR029062">
    <property type="entry name" value="Class_I_gatase-like"/>
</dbReference>
<accession>A0A9W5YDM6</accession>
<keyword evidence="11" id="KW-0028">Amino-acid biosynthesis</keyword>
<evidence type="ECO:0000256" key="6">
    <source>
        <dbReference type="ARBA" id="ARBA00022840"/>
    </source>
</evidence>
<dbReference type="GO" id="GO:0006207">
    <property type="term" value="P:'de novo' pyrimidine nucleobase biosynthetic process"/>
    <property type="evidence" value="ECO:0007669"/>
    <property type="project" value="InterPro"/>
</dbReference>
<comment type="catalytic activity">
    <reaction evidence="9 11">
        <text>hydrogencarbonate + L-glutamine + 2 ATP + H2O = carbamoyl phosphate + L-glutamate + 2 ADP + phosphate + 2 H(+)</text>
        <dbReference type="Rhea" id="RHEA:18633"/>
        <dbReference type="ChEBI" id="CHEBI:15377"/>
        <dbReference type="ChEBI" id="CHEBI:15378"/>
        <dbReference type="ChEBI" id="CHEBI:17544"/>
        <dbReference type="ChEBI" id="CHEBI:29985"/>
        <dbReference type="ChEBI" id="CHEBI:30616"/>
        <dbReference type="ChEBI" id="CHEBI:43474"/>
        <dbReference type="ChEBI" id="CHEBI:58228"/>
        <dbReference type="ChEBI" id="CHEBI:58359"/>
        <dbReference type="ChEBI" id="CHEBI:456216"/>
        <dbReference type="EC" id="6.3.5.5"/>
    </reaction>
</comment>
<comment type="similarity">
    <text evidence="3 11">Belongs to the CarA family.</text>
</comment>
<protein>
    <recommendedName>
        <fullName evidence="11">Carbamoyl phosphate synthase small chain</fullName>
        <ecNumber evidence="11">6.3.5.5</ecNumber>
    </recommendedName>
    <alternativeName>
        <fullName evidence="11">Carbamoyl phosphate synthetase glutamine chain</fullName>
    </alternativeName>
</protein>
<dbReference type="PANTHER" id="PTHR43418">
    <property type="entry name" value="MULTIFUNCTIONAL TRYPTOPHAN BIOSYNTHESIS PROTEIN-RELATED"/>
    <property type="match status" value="1"/>
</dbReference>
<dbReference type="NCBIfam" id="TIGR01368">
    <property type="entry name" value="CPSaseIIsmall"/>
    <property type="match status" value="1"/>
</dbReference>
<comment type="caution">
    <text evidence="13">The sequence shown here is derived from an EMBL/GenBank/DDBJ whole genome shotgun (WGS) entry which is preliminary data.</text>
</comment>
<dbReference type="PRINTS" id="PR00096">
    <property type="entry name" value="GATASE"/>
</dbReference>
<feature type="binding site" evidence="11">
    <location>
        <position position="45"/>
    </location>
    <ligand>
        <name>L-glutamine</name>
        <dbReference type="ChEBI" id="CHEBI:58359"/>
    </ligand>
</feature>
<evidence type="ECO:0000313" key="14">
    <source>
        <dbReference type="Proteomes" id="UP001144256"/>
    </source>
</evidence>
<dbReference type="GO" id="GO:0005524">
    <property type="term" value="F:ATP binding"/>
    <property type="evidence" value="ECO:0007669"/>
    <property type="project" value="UniProtKB-UniRule"/>
</dbReference>
<feature type="binding site" evidence="11">
    <location>
        <position position="288"/>
    </location>
    <ligand>
        <name>L-glutamine</name>
        <dbReference type="ChEBI" id="CHEBI:58359"/>
    </ligand>
</feature>
<dbReference type="Gene3D" id="3.50.30.20">
    <property type="entry name" value="Carbamoyl-phosphate synthase small subunit, N-terminal domain"/>
    <property type="match status" value="1"/>
</dbReference>
<dbReference type="GO" id="GO:0006541">
    <property type="term" value="P:glutamine metabolic process"/>
    <property type="evidence" value="ECO:0007669"/>
    <property type="project" value="InterPro"/>
</dbReference>
<dbReference type="InterPro" id="IPR017926">
    <property type="entry name" value="GATASE"/>
</dbReference>
<evidence type="ECO:0000256" key="4">
    <source>
        <dbReference type="ARBA" id="ARBA00022598"/>
    </source>
</evidence>
<evidence type="ECO:0000256" key="11">
    <source>
        <dbReference type="HAMAP-Rule" id="MF_01209"/>
    </source>
</evidence>
<feature type="binding site" evidence="11">
    <location>
        <position position="289"/>
    </location>
    <ligand>
        <name>L-glutamine</name>
        <dbReference type="ChEBI" id="CHEBI:58359"/>
    </ligand>
</feature>
<dbReference type="PANTHER" id="PTHR43418:SF7">
    <property type="entry name" value="CARBAMOYL-PHOSPHATE SYNTHASE SMALL CHAIN"/>
    <property type="match status" value="1"/>
</dbReference>
<dbReference type="FunFam" id="3.50.30.20:FF:000001">
    <property type="entry name" value="Carbamoyl-phosphate synthase small chain"/>
    <property type="match status" value="1"/>
</dbReference>
<evidence type="ECO:0000256" key="1">
    <source>
        <dbReference type="ARBA" id="ARBA00004812"/>
    </source>
</evidence>
<evidence type="ECO:0000256" key="8">
    <source>
        <dbReference type="ARBA" id="ARBA00022975"/>
    </source>
</evidence>
<evidence type="ECO:0000256" key="5">
    <source>
        <dbReference type="ARBA" id="ARBA00022741"/>
    </source>
</evidence>
<dbReference type="Pfam" id="PF00117">
    <property type="entry name" value="GATase"/>
    <property type="match status" value="1"/>
</dbReference>
<evidence type="ECO:0000313" key="13">
    <source>
        <dbReference type="EMBL" id="GKX31124.1"/>
    </source>
</evidence>
<dbReference type="PRINTS" id="PR00099">
    <property type="entry name" value="CPSGATASE"/>
</dbReference>
<feature type="binding site" evidence="11">
    <location>
        <position position="217"/>
    </location>
    <ligand>
        <name>L-glutamine</name>
        <dbReference type="ChEBI" id="CHEBI:58359"/>
    </ligand>
</feature>
<comment type="function">
    <text evidence="11">Small subunit of the glutamine-dependent carbamoyl phosphate synthetase (CPSase). CPSase catalyzes the formation of carbamoyl phosphate from the ammonia moiety of glutamine, carbonate, and phosphate donated by ATP, constituting the first step of 2 biosynthetic pathways, one leading to arginine and/or urea and the other to pyrimidine nucleotides. The small subunit (glutamine amidotransferase) binds and cleaves glutamine to supply the large subunit with the substrate ammonia.</text>
</comment>